<evidence type="ECO:0000313" key="3">
    <source>
        <dbReference type="EMBL" id="AXF78668.1"/>
    </source>
</evidence>
<dbReference type="PATRIC" id="fig|65700.7.peg.2574"/>
<evidence type="ECO:0000313" key="5">
    <source>
        <dbReference type="EMBL" id="KKF36645.1"/>
    </source>
</evidence>
<evidence type="ECO:0000313" key="7">
    <source>
        <dbReference type="Proteomes" id="UP000033924"/>
    </source>
</evidence>
<evidence type="ECO:0000313" key="2">
    <source>
        <dbReference type="EMBL" id="AXF76855.1"/>
    </source>
</evidence>
<dbReference type="InterPro" id="IPR010877">
    <property type="entry name" value="Phage_Mu_Gp46"/>
</dbReference>
<dbReference type="Proteomes" id="UP000033924">
    <property type="component" value="Unassembled WGS sequence"/>
</dbReference>
<accession>A0A0M2KEF7</accession>
<dbReference type="EMBL" id="CP013970">
    <property type="protein sequence ID" value="AXF76855.1"/>
    <property type="molecule type" value="Genomic_DNA"/>
</dbReference>
<dbReference type="EMBL" id="JXNU01000003">
    <property type="protein sequence ID" value="KKF37702.1"/>
    <property type="molecule type" value="Genomic_DNA"/>
</dbReference>
<dbReference type="Proteomes" id="UP000264980">
    <property type="component" value="Chromosome"/>
</dbReference>
<dbReference type="EMBL" id="JXNU01000003">
    <property type="protein sequence ID" value="KKF36645.1"/>
    <property type="molecule type" value="Genomic_DNA"/>
</dbReference>
<evidence type="ECO:0000313" key="6">
    <source>
        <dbReference type="EMBL" id="KKF37702.1"/>
    </source>
</evidence>
<dbReference type="RefSeq" id="WP_016191782.1">
    <property type="nucleotide sequence ID" value="NZ_CP013970.1"/>
</dbReference>
<evidence type="ECO:0008006" key="9">
    <source>
        <dbReference type="Google" id="ProtNLM"/>
    </source>
</evidence>
<name>A0A0M2KEF7_9GAMM</name>
<evidence type="ECO:0000313" key="1">
    <source>
        <dbReference type="EMBL" id="AXF74873.1"/>
    </source>
</evidence>
<organism evidence="4 7">
    <name type="scientific">Erwinia tracheiphila</name>
    <dbReference type="NCBI Taxonomy" id="65700"/>
    <lineage>
        <taxon>Bacteria</taxon>
        <taxon>Pseudomonadati</taxon>
        <taxon>Pseudomonadota</taxon>
        <taxon>Gammaproteobacteria</taxon>
        <taxon>Enterobacterales</taxon>
        <taxon>Erwiniaceae</taxon>
        <taxon>Erwinia</taxon>
    </lineage>
</organism>
<keyword evidence="7" id="KW-1185">Reference proteome</keyword>
<dbReference type="EMBL" id="CP013970">
    <property type="protein sequence ID" value="AXF74873.1"/>
    <property type="molecule type" value="Genomic_DNA"/>
</dbReference>
<dbReference type="Pfam" id="PF07409">
    <property type="entry name" value="GP46"/>
    <property type="match status" value="1"/>
</dbReference>
<evidence type="ECO:0000313" key="4">
    <source>
        <dbReference type="EMBL" id="KKF35707.1"/>
    </source>
</evidence>
<protein>
    <recommendedName>
        <fullName evidence="9">Phage protein GP46</fullName>
    </recommendedName>
</protein>
<reference evidence="1 8" key="2">
    <citation type="submission" date="2016-01" db="EMBL/GenBank/DDBJ databases">
        <authorList>
            <person name="Oliw E.H."/>
        </authorList>
    </citation>
    <scope>NUCLEOTIDE SEQUENCE [LARGE SCALE GENOMIC DNA]</scope>
    <source>
        <strain evidence="1 8">MDcuke</strain>
    </source>
</reference>
<sequence length="146" mass="15957">MTDIALIWQTNGADIAVGNADILLDDSLSTAVIISLFTDRRALDSDELPAGPDTDKRGWWGDAFQSRQMGSRLWLLSREKQMASVLIRARTYACEALAWLVDDGHIRHVDVTASAPRTGFLLLTVMLTLPDGSTVPLAFNTTLNGI</sequence>
<dbReference type="EMBL" id="CP013970">
    <property type="protein sequence ID" value="AXF78668.1"/>
    <property type="molecule type" value="Genomic_DNA"/>
</dbReference>
<dbReference type="AlphaFoldDB" id="A0A0M2KEF7"/>
<proteinExistence type="predicted"/>
<reference evidence="4 7" key="1">
    <citation type="submission" date="2015-01" db="EMBL/GenBank/DDBJ databases">
        <title>Erwinia tracheiphila.</title>
        <authorList>
            <person name="Shapiro L.R."/>
        </authorList>
    </citation>
    <scope>NUCLEOTIDE SEQUENCE [LARGE SCALE GENOMIC DNA]</scope>
    <source>
        <strain evidence="4 7">BuffGH</strain>
    </source>
</reference>
<dbReference type="EMBL" id="JXNU01000003">
    <property type="protein sequence ID" value="KKF35707.1"/>
    <property type="molecule type" value="Genomic_DNA"/>
</dbReference>
<gene>
    <name evidence="1" type="ORF">AV903_00105</name>
    <name evidence="2" type="ORF">AV903_13645</name>
    <name evidence="3" type="ORF">AV903_26020</name>
    <name evidence="4" type="ORF">SY86_10180</name>
    <name evidence="5" type="ORF">SY86_16280</name>
    <name evidence="6" type="ORF">SY86_23530</name>
</gene>
<evidence type="ECO:0000313" key="8">
    <source>
        <dbReference type="Proteomes" id="UP000264980"/>
    </source>
</evidence>
<dbReference type="STRING" id="65700.SY86_10180"/>
<reference evidence="8" key="3">
    <citation type="submission" date="2016-01" db="EMBL/GenBank/DDBJ databases">
        <authorList>
            <person name="Shapiro L."/>
        </authorList>
    </citation>
    <scope>NUCLEOTIDE SEQUENCE [LARGE SCALE GENOMIC DNA]</scope>
    <source>
        <strain evidence="8">MDcuke</strain>
    </source>
</reference>